<feature type="transmembrane region" description="Helical" evidence="5">
    <location>
        <begin position="282"/>
        <end position="298"/>
    </location>
</feature>
<feature type="transmembrane region" description="Helical" evidence="5">
    <location>
        <begin position="21"/>
        <end position="46"/>
    </location>
</feature>
<proteinExistence type="predicted"/>
<dbReference type="STRING" id="889306.KP78_15560"/>
<feature type="transmembrane region" description="Helical" evidence="5">
    <location>
        <begin position="457"/>
        <end position="479"/>
    </location>
</feature>
<protein>
    <submittedName>
        <fullName evidence="6">Citrate/succinate antiporter</fullName>
    </submittedName>
</protein>
<dbReference type="PANTHER" id="PTHR43652:SF2">
    <property type="entry name" value="BASIC AMINO ACID ANTIPORTER YFCC-RELATED"/>
    <property type="match status" value="1"/>
</dbReference>
<dbReference type="Proteomes" id="UP000031938">
    <property type="component" value="Unassembled WGS sequence"/>
</dbReference>
<name>A0A0C2VWX7_9BACL</name>
<feature type="transmembrane region" description="Helical" evidence="5">
    <location>
        <begin position="304"/>
        <end position="324"/>
    </location>
</feature>
<feature type="transmembrane region" description="Helical" evidence="5">
    <location>
        <begin position="144"/>
        <end position="165"/>
    </location>
</feature>
<dbReference type="EMBL" id="JXRP01000012">
    <property type="protein sequence ID" value="KIL48473.1"/>
    <property type="molecule type" value="Genomic_DNA"/>
</dbReference>
<evidence type="ECO:0000256" key="3">
    <source>
        <dbReference type="ARBA" id="ARBA00022989"/>
    </source>
</evidence>
<dbReference type="AlphaFoldDB" id="A0A0C2VWX7"/>
<sequence>MYHMAKRVDRYERQEKKRVLLINRFSTRTLAILAIHVLFFLFIVMADGLNYSAKVSLFAFLSAMTLWITTKIPAGFVAISLIVFIVFMKAGEPELLYHSFGEDVVWLMLGSFVIGEAIKESGLAERFSHAMVNRAKNKNFIVRAFTYTLGISAFFIPSTSGRAALSMPIIKQLGVYFSDKEREVLAVLAPVIILMSTSATLIGAGSHLIGVGLLETASGESISFIQWLIWGVPFTITITLLTMYIIKLLLWPKTAATDRQLTSLNQTAAQLKRPMSLKEKKTVVLLVALIIGWVAENVHGYEIAFVTIIGSLLFMLPHYGVISWKKGINAVSWNLLLFVAAATALGKVLVDSGVVGYIEKEMIGVLHLFMGVPEWVIVLLILFVTVTSHLYITSHTTRAIVFVPSLLLFGQTIGAEPAAVVFLSLIGMNYCVTFPVSSKALLLYYEEGEITYDARHLLKISIVLMPLYMLVMLLFYFTYWKWTGLSI</sequence>
<evidence type="ECO:0000256" key="1">
    <source>
        <dbReference type="ARBA" id="ARBA00004141"/>
    </source>
</evidence>
<evidence type="ECO:0000256" key="5">
    <source>
        <dbReference type="SAM" id="Phobius"/>
    </source>
</evidence>
<keyword evidence="3 5" id="KW-1133">Transmembrane helix</keyword>
<feature type="transmembrane region" description="Helical" evidence="5">
    <location>
        <begin position="362"/>
        <end position="384"/>
    </location>
</feature>
<keyword evidence="4 5" id="KW-0472">Membrane</keyword>
<feature type="transmembrane region" description="Helical" evidence="5">
    <location>
        <begin position="224"/>
        <end position="246"/>
    </location>
</feature>
<dbReference type="Pfam" id="PF00939">
    <property type="entry name" value="Na_sulph_symp"/>
    <property type="match status" value="1"/>
</dbReference>
<dbReference type="PATRIC" id="fig|889306.3.peg.1565"/>
<accession>A0A0C2VWX7</accession>
<dbReference type="InterPro" id="IPR051679">
    <property type="entry name" value="DASS-Related_Transporters"/>
</dbReference>
<evidence type="ECO:0000256" key="4">
    <source>
        <dbReference type="ARBA" id="ARBA00023136"/>
    </source>
</evidence>
<feature type="transmembrane region" description="Helical" evidence="5">
    <location>
        <begin position="420"/>
        <end position="445"/>
    </location>
</feature>
<organism evidence="6 7">
    <name type="scientific">Jeotgalibacillus soli</name>
    <dbReference type="NCBI Taxonomy" id="889306"/>
    <lineage>
        <taxon>Bacteria</taxon>
        <taxon>Bacillati</taxon>
        <taxon>Bacillota</taxon>
        <taxon>Bacilli</taxon>
        <taxon>Bacillales</taxon>
        <taxon>Caryophanaceae</taxon>
        <taxon>Jeotgalibacillus</taxon>
    </lineage>
</organism>
<dbReference type="InterPro" id="IPR001898">
    <property type="entry name" value="SLC13A/DASS"/>
</dbReference>
<comment type="subcellular location">
    <subcellularLocation>
        <location evidence="1">Membrane</location>
        <topology evidence="1">Multi-pass membrane protein</topology>
    </subcellularLocation>
</comment>
<dbReference type="GO" id="GO:0022857">
    <property type="term" value="F:transmembrane transporter activity"/>
    <property type="evidence" value="ECO:0007669"/>
    <property type="project" value="InterPro"/>
</dbReference>
<feature type="transmembrane region" description="Helical" evidence="5">
    <location>
        <begin position="396"/>
        <end position="414"/>
    </location>
</feature>
<reference evidence="6 7" key="1">
    <citation type="submission" date="2015-01" db="EMBL/GenBank/DDBJ databases">
        <title>Genome sequencing of Jeotgalibacillus soli.</title>
        <authorList>
            <person name="Goh K.M."/>
            <person name="Chan K.-G."/>
            <person name="Yaakop A.S."/>
            <person name="Ee R."/>
            <person name="Gan H.M."/>
            <person name="Chan C.S."/>
        </authorList>
    </citation>
    <scope>NUCLEOTIDE SEQUENCE [LARGE SCALE GENOMIC DNA]</scope>
    <source>
        <strain evidence="6 7">P9</strain>
    </source>
</reference>
<feature type="transmembrane region" description="Helical" evidence="5">
    <location>
        <begin position="66"/>
        <end position="88"/>
    </location>
</feature>
<evidence type="ECO:0000313" key="6">
    <source>
        <dbReference type="EMBL" id="KIL48473.1"/>
    </source>
</evidence>
<feature type="transmembrane region" description="Helical" evidence="5">
    <location>
        <begin position="185"/>
        <end position="204"/>
    </location>
</feature>
<evidence type="ECO:0000256" key="2">
    <source>
        <dbReference type="ARBA" id="ARBA00022692"/>
    </source>
</evidence>
<dbReference type="PANTHER" id="PTHR43652">
    <property type="entry name" value="BASIC AMINO ACID ANTIPORTER YFCC-RELATED"/>
    <property type="match status" value="1"/>
</dbReference>
<comment type="caution">
    <text evidence="6">The sequence shown here is derived from an EMBL/GenBank/DDBJ whole genome shotgun (WGS) entry which is preliminary data.</text>
</comment>
<feature type="transmembrane region" description="Helical" evidence="5">
    <location>
        <begin position="100"/>
        <end position="118"/>
    </location>
</feature>
<dbReference type="GO" id="GO:0005886">
    <property type="term" value="C:plasma membrane"/>
    <property type="evidence" value="ECO:0007669"/>
    <property type="project" value="TreeGrafter"/>
</dbReference>
<keyword evidence="7" id="KW-1185">Reference proteome</keyword>
<evidence type="ECO:0000313" key="7">
    <source>
        <dbReference type="Proteomes" id="UP000031938"/>
    </source>
</evidence>
<keyword evidence="2 5" id="KW-0812">Transmembrane</keyword>
<gene>
    <name evidence="6" type="ORF">KP78_15560</name>
</gene>
<feature type="transmembrane region" description="Helical" evidence="5">
    <location>
        <begin position="331"/>
        <end position="350"/>
    </location>
</feature>